<dbReference type="EMBL" id="FNIL01000004">
    <property type="protein sequence ID" value="SDN87256.1"/>
    <property type="molecule type" value="Genomic_DNA"/>
</dbReference>
<dbReference type="SUPFAM" id="SSF46689">
    <property type="entry name" value="Homeodomain-like"/>
    <property type="match status" value="1"/>
</dbReference>
<gene>
    <name evidence="6" type="ORF">SAMN04488053_104115</name>
</gene>
<dbReference type="InterPro" id="IPR009057">
    <property type="entry name" value="Homeodomain-like_sf"/>
</dbReference>
<keyword evidence="6" id="KW-0238">DNA-binding</keyword>
<dbReference type="PRINTS" id="PR01590">
    <property type="entry name" value="HTHFIS"/>
</dbReference>
<dbReference type="Pfam" id="PF14532">
    <property type="entry name" value="Sigma54_activ_2"/>
    <property type="match status" value="1"/>
</dbReference>
<proteinExistence type="predicted"/>
<dbReference type="GO" id="GO:0000156">
    <property type="term" value="F:phosphorelay response regulator activity"/>
    <property type="evidence" value="ECO:0007669"/>
    <property type="project" value="InterPro"/>
</dbReference>
<evidence type="ECO:0000256" key="4">
    <source>
        <dbReference type="ARBA" id="ARBA00023163"/>
    </source>
</evidence>
<keyword evidence="7" id="KW-1185">Reference proteome</keyword>
<dbReference type="Gene3D" id="3.40.50.300">
    <property type="entry name" value="P-loop containing nucleotide triphosphate hydrolases"/>
    <property type="match status" value="1"/>
</dbReference>
<keyword evidence="2" id="KW-0067">ATP-binding</keyword>
<dbReference type="PANTHER" id="PTHR32071:SF57">
    <property type="entry name" value="C4-DICARBOXYLATE TRANSPORT TRANSCRIPTIONAL REGULATORY PROTEIN DCTD"/>
    <property type="match status" value="1"/>
</dbReference>
<evidence type="ECO:0000259" key="5">
    <source>
        <dbReference type="PROSITE" id="PS50045"/>
    </source>
</evidence>
<dbReference type="InterPro" id="IPR010524">
    <property type="entry name" value="Sig_transdc_resp-reg_PrpR_N"/>
</dbReference>
<dbReference type="InterPro" id="IPR002078">
    <property type="entry name" value="Sigma_54_int"/>
</dbReference>
<evidence type="ECO:0000256" key="3">
    <source>
        <dbReference type="ARBA" id="ARBA00023015"/>
    </source>
</evidence>
<dbReference type="InterPro" id="IPR002197">
    <property type="entry name" value="HTH_Fis"/>
</dbReference>
<keyword evidence="3" id="KW-0805">Transcription regulation</keyword>
<dbReference type="PROSITE" id="PS50045">
    <property type="entry name" value="SIGMA54_INTERACT_4"/>
    <property type="match status" value="1"/>
</dbReference>
<evidence type="ECO:0000313" key="6">
    <source>
        <dbReference type="EMBL" id="SDN87256.1"/>
    </source>
</evidence>
<dbReference type="Gene3D" id="1.10.10.60">
    <property type="entry name" value="Homeodomain-like"/>
    <property type="match status" value="1"/>
</dbReference>
<dbReference type="Gene3D" id="1.10.8.60">
    <property type="match status" value="1"/>
</dbReference>
<evidence type="ECO:0000313" key="7">
    <source>
        <dbReference type="Proteomes" id="UP000198778"/>
    </source>
</evidence>
<dbReference type="PANTHER" id="PTHR32071">
    <property type="entry name" value="TRANSCRIPTIONAL REGULATORY PROTEIN"/>
    <property type="match status" value="1"/>
</dbReference>
<dbReference type="Pfam" id="PF25601">
    <property type="entry name" value="AAA_lid_14"/>
    <property type="match status" value="1"/>
</dbReference>
<dbReference type="InterPro" id="IPR058031">
    <property type="entry name" value="AAA_lid_NorR"/>
</dbReference>
<dbReference type="Gene3D" id="3.40.50.2300">
    <property type="match status" value="1"/>
</dbReference>
<dbReference type="AlphaFoldDB" id="A0A1H0EY75"/>
<keyword evidence="4" id="KW-0804">Transcription</keyword>
<feature type="domain" description="Sigma-54 factor interaction" evidence="5">
    <location>
        <begin position="319"/>
        <end position="520"/>
    </location>
</feature>
<protein>
    <submittedName>
        <fullName evidence="6">Transcriptional regulator containing PAS, AAA-type ATPase, and DNA-binding Fis domains</fullName>
    </submittedName>
</protein>
<name>A0A1H0EY75_9BACI</name>
<sequence length="596" mass="68737">MKVLVIAPYKGLAELIRNMQPKLNGFQLIIHEADLDQGLELINFYEEQGESFDFIISRGGTAKVIRAHSDIPVVGIKISGYDILRILTLLKSYNTRIGMVGFRDIIFSFESISNVINIDIDYKIIQDESEVKDTLLKLKQENVQIIVGDAVTVRLAGEFGMQGVLITSGEESVREAFENAERMYAEIQRFRSNATIYENLINRIEDGICLVDEAGSIKYYNSVFSRFMYFSSLKEKKSLFTEHSYFKTIIEEQVASQLIHFQLATNQFGKVINVQSGRINSPEAQTLHYIQLKKVTGKKEPGITFTFSHSEMENTPQYIMSEDIYRNAEITAHKLMQDNKPVTIIGEEGTGKRMFVNLFSKRENFDLSRVIEIEIEQADTKKFNKLLELVKKESKKSVIHLRGINQTSKAQQNKLLESLKEVKAQLIFSLIGDLQDMEENKWRLEKELLLLLSEDPIYFPPLRHREESLEGIINTFILKFNEEFGKQVVGIEPDSLKNLLDCSWEGNITELRNTIRKLVRNSQSTYLEFTKEEINENGNKDNMDKYIYLEPKQTLEELEDKIIQKVLKEENGNQSKTAKRLGITRSTLWRKMGKQK</sequence>
<dbReference type="GO" id="GO:0005524">
    <property type="term" value="F:ATP binding"/>
    <property type="evidence" value="ECO:0007669"/>
    <property type="project" value="UniProtKB-KW"/>
</dbReference>
<dbReference type="SUPFAM" id="SSF159800">
    <property type="entry name" value="PrpR receptor domain-like"/>
    <property type="match status" value="1"/>
</dbReference>
<dbReference type="Pfam" id="PF02954">
    <property type="entry name" value="HTH_8"/>
    <property type="match status" value="1"/>
</dbReference>
<dbReference type="InterPro" id="IPR027417">
    <property type="entry name" value="P-loop_NTPase"/>
</dbReference>
<dbReference type="Pfam" id="PF06506">
    <property type="entry name" value="PrpR_N"/>
    <property type="match status" value="1"/>
</dbReference>
<reference evidence="7" key="1">
    <citation type="submission" date="2016-10" db="EMBL/GenBank/DDBJ databases">
        <authorList>
            <person name="Varghese N."/>
            <person name="Submissions S."/>
        </authorList>
    </citation>
    <scope>NUCLEOTIDE SEQUENCE [LARGE SCALE GENOMIC DNA]</scope>
    <source>
        <strain evidence="7">CGMCC 1.10369</strain>
    </source>
</reference>
<dbReference type="Gene3D" id="3.40.50.10660">
    <property type="entry name" value="PrpR receptor domain-like"/>
    <property type="match status" value="1"/>
</dbReference>
<keyword evidence="1" id="KW-0547">Nucleotide-binding</keyword>
<dbReference type="Proteomes" id="UP000198778">
    <property type="component" value="Unassembled WGS sequence"/>
</dbReference>
<organism evidence="6 7">
    <name type="scientific">Alkalicoccus daliensis</name>
    <dbReference type="NCBI Taxonomy" id="745820"/>
    <lineage>
        <taxon>Bacteria</taxon>
        <taxon>Bacillati</taxon>
        <taxon>Bacillota</taxon>
        <taxon>Bacilli</taxon>
        <taxon>Bacillales</taxon>
        <taxon>Bacillaceae</taxon>
        <taxon>Alkalicoccus</taxon>
    </lineage>
</organism>
<dbReference type="GO" id="GO:0006355">
    <property type="term" value="P:regulation of DNA-templated transcription"/>
    <property type="evidence" value="ECO:0007669"/>
    <property type="project" value="InterPro"/>
</dbReference>
<dbReference type="SUPFAM" id="SSF52540">
    <property type="entry name" value="P-loop containing nucleoside triphosphate hydrolases"/>
    <property type="match status" value="1"/>
</dbReference>
<dbReference type="GO" id="GO:0043565">
    <property type="term" value="F:sequence-specific DNA binding"/>
    <property type="evidence" value="ECO:0007669"/>
    <property type="project" value="InterPro"/>
</dbReference>
<evidence type="ECO:0000256" key="1">
    <source>
        <dbReference type="ARBA" id="ARBA00022741"/>
    </source>
</evidence>
<dbReference type="STRING" id="745820.SAMN04488053_104115"/>
<accession>A0A1H0EY75</accession>
<evidence type="ECO:0000256" key="2">
    <source>
        <dbReference type="ARBA" id="ARBA00022840"/>
    </source>
</evidence>